<comment type="similarity">
    <text evidence="1">Belongs to the PspA/Vipp/IM30 family.</text>
</comment>
<dbReference type="RefSeq" id="WP_332864249.1">
    <property type="nucleotide sequence ID" value="NZ_JBAFSM010000010.1"/>
</dbReference>
<dbReference type="AlphaFoldDB" id="A0AAW9QRE7"/>
<gene>
    <name evidence="3" type="ORF">V0288_06585</name>
</gene>
<dbReference type="EMBL" id="JBAFSM010000010">
    <property type="protein sequence ID" value="MEG3436782.1"/>
    <property type="molecule type" value="Genomic_DNA"/>
</dbReference>
<accession>A0AAW9QRE7</accession>
<dbReference type="PANTHER" id="PTHR31088">
    <property type="entry name" value="MEMBRANE-ASSOCIATED PROTEIN VIPP1, CHLOROPLASTIC"/>
    <property type="match status" value="1"/>
</dbReference>
<dbReference type="Pfam" id="PF04012">
    <property type="entry name" value="PspA_IM30"/>
    <property type="match status" value="1"/>
</dbReference>
<protein>
    <submittedName>
        <fullName evidence="3">PspA/IM30 family protein</fullName>
    </submittedName>
</protein>
<name>A0AAW9QRE7_9CHRO</name>
<comment type="caution">
    <text evidence="3">The sequence shown here is derived from an EMBL/GenBank/DDBJ whole genome shotgun (WGS) entry which is preliminary data.</text>
</comment>
<feature type="coiled-coil region" evidence="2">
    <location>
        <begin position="47"/>
        <end position="74"/>
    </location>
</feature>
<evidence type="ECO:0000256" key="2">
    <source>
        <dbReference type="SAM" id="Coils"/>
    </source>
</evidence>
<dbReference type="InterPro" id="IPR007157">
    <property type="entry name" value="PspA_VIPP1"/>
</dbReference>
<keyword evidence="2" id="KW-0175">Coiled coil</keyword>
<organism evidence="3 4">
    <name type="scientific">Pannus brasiliensis CCIBt3594</name>
    <dbReference type="NCBI Taxonomy" id="1427578"/>
    <lineage>
        <taxon>Bacteria</taxon>
        <taxon>Bacillati</taxon>
        <taxon>Cyanobacteriota</taxon>
        <taxon>Cyanophyceae</taxon>
        <taxon>Oscillatoriophycideae</taxon>
        <taxon>Chroococcales</taxon>
        <taxon>Microcystaceae</taxon>
        <taxon>Pannus</taxon>
    </lineage>
</organism>
<dbReference type="PANTHER" id="PTHR31088:SF6">
    <property type="entry name" value="PHAGE SHOCK PROTEIN A"/>
    <property type="match status" value="1"/>
</dbReference>
<sequence length="213" mass="24369">MGWLDRMGQAIRAQINSAIRESEDPEKVLEQAILEMEGELISMRQALAEAVATRKRTERQLQQQEKAAKNWHDRARMAIEHGNENLAREALGHWQTYNGQLEPLQTFLARQGGVIQNLKKDLLTIERKYADMKAQKSLYVARLRSASASKKASEILGNIDGSPIFERLEAKVLEMESSAELLRESDPLERQFKNLEGQKQIEAELTRMKNPEE</sequence>
<proteinExistence type="inferred from homology"/>
<dbReference type="Proteomes" id="UP001328733">
    <property type="component" value="Unassembled WGS sequence"/>
</dbReference>
<evidence type="ECO:0000313" key="4">
    <source>
        <dbReference type="Proteomes" id="UP001328733"/>
    </source>
</evidence>
<evidence type="ECO:0000313" key="3">
    <source>
        <dbReference type="EMBL" id="MEG3436782.1"/>
    </source>
</evidence>
<keyword evidence="4" id="KW-1185">Reference proteome</keyword>
<evidence type="ECO:0000256" key="1">
    <source>
        <dbReference type="ARBA" id="ARBA00043985"/>
    </source>
</evidence>
<reference evidence="3 4" key="1">
    <citation type="submission" date="2024-01" db="EMBL/GenBank/DDBJ databases">
        <title>Genomic insights into the taxonomy and metabolism of the cyanobacterium Pannus brasiliensis CCIBt3594.</title>
        <authorList>
            <person name="Machado M."/>
            <person name="Botero N.B."/>
            <person name="Andreote A.P.D."/>
            <person name="Feitosa A.M.T."/>
            <person name="Popin R."/>
            <person name="Sivonen K."/>
            <person name="Fiore M.F."/>
        </authorList>
    </citation>
    <scope>NUCLEOTIDE SEQUENCE [LARGE SCALE GENOMIC DNA]</scope>
    <source>
        <strain evidence="3 4">CCIBt3594</strain>
    </source>
</reference>